<dbReference type="EMBL" id="JBICBM010000029">
    <property type="protein sequence ID" value="MFF9887419.1"/>
    <property type="molecule type" value="Genomic_DNA"/>
</dbReference>
<reference evidence="1 2" key="1">
    <citation type="submission" date="2024-10" db="EMBL/GenBank/DDBJ databases">
        <title>The Natural Products Discovery Center: Release of the First 8490 Sequenced Strains for Exploring Actinobacteria Biosynthetic Diversity.</title>
        <authorList>
            <person name="Kalkreuter E."/>
            <person name="Kautsar S.A."/>
            <person name="Yang D."/>
            <person name="Bader C.D."/>
            <person name="Teijaro C.N."/>
            <person name="Fluegel L."/>
            <person name="Davis C.M."/>
            <person name="Simpson J.R."/>
            <person name="Lauterbach L."/>
            <person name="Steele A.D."/>
            <person name="Gui C."/>
            <person name="Meng S."/>
            <person name="Li G."/>
            <person name="Viehrig K."/>
            <person name="Ye F."/>
            <person name="Su P."/>
            <person name="Kiefer A.F."/>
            <person name="Nichols A."/>
            <person name="Cepeda A.J."/>
            <person name="Yan W."/>
            <person name="Fan B."/>
            <person name="Jiang Y."/>
            <person name="Adhikari A."/>
            <person name="Zheng C.-J."/>
            <person name="Schuster L."/>
            <person name="Cowan T.M."/>
            <person name="Smanski M.J."/>
            <person name="Chevrette M.G."/>
            <person name="De Carvalho L.P.S."/>
            <person name="Shen B."/>
        </authorList>
    </citation>
    <scope>NUCLEOTIDE SEQUENCE [LARGE SCALE GENOMIC DNA]</scope>
    <source>
        <strain evidence="1 2">NPDC013366</strain>
    </source>
</reference>
<comment type="caution">
    <text evidence="1">The sequence shown here is derived from an EMBL/GenBank/DDBJ whole genome shotgun (WGS) entry which is preliminary data.</text>
</comment>
<name>A0ABW6Z8E0_9ACTN</name>
<dbReference type="Proteomes" id="UP001603418">
    <property type="component" value="Unassembled WGS sequence"/>
</dbReference>
<keyword evidence="2" id="KW-1185">Reference proteome</keyword>
<dbReference type="RefSeq" id="WP_157855660.1">
    <property type="nucleotide sequence ID" value="NZ_JBFACJ010000036.1"/>
</dbReference>
<evidence type="ECO:0000313" key="1">
    <source>
        <dbReference type="EMBL" id="MFF9887419.1"/>
    </source>
</evidence>
<accession>A0ABW6Z8E0</accession>
<organism evidence="1 2">
    <name type="scientific">Streptomyces eurythermus</name>
    <dbReference type="NCBI Taxonomy" id="42237"/>
    <lineage>
        <taxon>Bacteria</taxon>
        <taxon>Bacillati</taxon>
        <taxon>Actinomycetota</taxon>
        <taxon>Actinomycetes</taxon>
        <taxon>Kitasatosporales</taxon>
        <taxon>Streptomycetaceae</taxon>
        <taxon>Streptomyces</taxon>
    </lineage>
</organism>
<evidence type="ECO:0000313" key="2">
    <source>
        <dbReference type="Proteomes" id="UP001603418"/>
    </source>
</evidence>
<protein>
    <submittedName>
        <fullName evidence="1">Uncharacterized protein</fullName>
    </submittedName>
</protein>
<gene>
    <name evidence="1" type="ORF">ACF1HC_38520</name>
</gene>
<proteinExistence type="predicted"/>
<sequence length="131" mass="13745">MEAVVGGALPVPLGQLGQLRDDGVGVARADAVEDEQQRRVRLIAVASVGHPPSGAPHRPLTAVDVLHLPLAEPHVLVDLRGKDLRRLEAIVDHHKQQRHPVLGHGDDDVRLGAAPARVGQVPVAGNATSVA</sequence>